<dbReference type="InterPro" id="IPR001962">
    <property type="entry name" value="Asn_synthase"/>
</dbReference>
<reference evidence="4 5" key="1">
    <citation type="journal article" date="2016" name="Nat. Commun.">
        <title>Thousands of microbial genomes shed light on interconnected biogeochemical processes in an aquifer system.</title>
        <authorList>
            <person name="Anantharaman K."/>
            <person name="Brown C.T."/>
            <person name="Hug L.A."/>
            <person name="Sharon I."/>
            <person name="Castelle C.J."/>
            <person name="Probst A.J."/>
            <person name="Thomas B.C."/>
            <person name="Singh A."/>
            <person name="Wilkins M.J."/>
            <person name="Karaoz U."/>
            <person name="Brodie E.L."/>
            <person name="Williams K.H."/>
            <person name="Hubbard S.S."/>
            <person name="Banfield J.F."/>
        </authorList>
    </citation>
    <scope>NUCLEOTIDE SEQUENCE [LARGE SCALE GENOMIC DNA]</scope>
</reference>
<dbReference type="GO" id="GO:0004066">
    <property type="term" value="F:asparagine synthase (glutamine-hydrolyzing) activity"/>
    <property type="evidence" value="ECO:0007669"/>
    <property type="project" value="InterPro"/>
</dbReference>
<comment type="caution">
    <text evidence="4">The sequence shown here is derived from an EMBL/GenBank/DDBJ whole genome shotgun (WGS) entry which is preliminary data.</text>
</comment>
<feature type="domain" description="Asparagine synthetase" evidence="3">
    <location>
        <begin position="22"/>
        <end position="157"/>
    </location>
</feature>
<dbReference type="PANTHER" id="PTHR11772">
    <property type="entry name" value="ASPARAGINE SYNTHETASE"/>
    <property type="match status" value="1"/>
</dbReference>
<dbReference type="EMBL" id="MGBG01000006">
    <property type="protein sequence ID" value="OGK66522.1"/>
    <property type="molecule type" value="Genomic_DNA"/>
</dbReference>
<dbReference type="Proteomes" id="UP000178450">
    <property type="component" value="Unassembled WGS sequence"/>
</dbReference>
<evidence type="ECO:0000256" key="2">
    <source>
        <dbReference type="ARBA" id="ARBA00022840"/>
    </source>
</evidence>
<dbReference type="GO" id="GO:0005829">
    <property type="term" value="C:cytosol"/>
    <property type="evidence" value="ECO:0007669"/>
    <property type="project" value="TreeGrafter"/>
</dbReference>
<dbReference type="CDD" id="cd01991">
    <property type="entry name" value="Asn_synthase_B_C"/>
    <property type="match status" value="1"/>
</dbReference>
<dbReference type="SUPFAM" id="SSF52402">
    <property type="entry name" value="Adenine nucleotide alpha hydrolases-like"/>
    <property type="match status" value="1"/>
</dbReference>
<protein>
    <recommendedName>
        <fullName evidence="3">Asparagine synthetase domain-containing protein</fullName>
    </recommendedName>
</protein>
<accession>A0A1F7KF86</accession>
<dbReference type="Pfam" id="PF00733">
    <property type="entry name" value="Asn_synthase"/>
    <property type="match status" value="2"/>
</dbReference>
<dbReference type="AlphaFoldDB" id="A0A1F7KF86"/>
<keyword evidence="2" id="KW-0067">ATP-binding</keyword>
<evidence type="ECO:0000313" key="5">
    <source>
        <dbReference type="Proteomes" id="UP000178450"/>
    </source>
</evidence>
<feature type="domain" description="Asparagine synthetase" evidence="3">
    <location>
        <begin position="170"/>
        <end position="244"/>
    </location>
</feature>
<proteinExistence type="predicted"/>
<keyword evidence="1" id="KW-0547">Nucleotide-binding</keyword>
<gene>
    <name evidence="4" type="ORF">A2209_00785</name>
</gene>
<organism evidence="4 5">
    <name type="scientific">Candidatus Roizmanbacteria bacterium RIFOXYA1_FULL_41_12</name>
    <dbReference type="NCBI Taxonomy" id="1802082"/>
    <lineage>
        <taxon>Bacteria</taxon>
        <taxon>Candidatus Roizmaniibacteriota</taxon>
    </lineage>
</organism>
<evidence type="ECO:0000259" key="3">
    <source>
        <dbReference type="Pfam" id="PF00733"/>
    </source>
</evidence>
<evidence type="ECO:0000313" key="4">
    <source>
        <dbReference type="EMBL" id="OGK66522.1"/>
    </source>
</evidence>
<dbReference type="InterPro" id="IPR050795">
    <property type="entry name" value="Asn_Synthetase"/>
</dbReference>
<dbReference type="GO" id="GO:0005524">
    <property type="term" value="F:ATP binding"/>
    <property type="evidence" value="ECO:0007669"/>
    <property type="project" value="UniProtKB-KW"/>
</dbReference>
<dbReference type="InterPro" id="IPR014729">
    <property type="entry name" value="Rossmann-like_a/b/a_fold"/>
</dbReference>
<dbReference type="Gene3D" id="3.40.50.620">
    <property type="entry name" value="HUPs"/>
    <property type="match status" value="1"/>
</dbReference>
<evidence type="ECO:0000256" key="1">
    <source>
        <dbReference type="ARBA" id="ARBA00022741"/>
    </source>
</evidence>
<dbReference type="GO" id="GO:0006529">
    <property type="term" value="P:asparagine biosynthetic process"/>
    <property type="evidence" value="ECO:0007669"/>
    <property type="project" value="InterPro"/>
</dbReference>
<name>A0A1F7KF86_9BACT</name>
<dbReference type="PANTHER" id="PTHR11772:SF2">
    <property type="entry name" value="ASPARAGINE SYNTHETASE [GLUTAMINE-HYDROLYZING]"/>
    <property type="match status" value="1"/>
</dbReference>
<sequence length="250" mass="28403">MEKAWVNKYEQILADLFRNYQQQISNSKIGVLVSGGIDSSLIACLVNKHFPDSYLISLQSEKSVDDDFVAILSQFLKKNPFLVQVTRENLLAVQDEIKQLLNKVGVETNPMQMALASVYYWLFKAANKKDIKTIFTGQGPDILLGGYSKYRQLSGETLKQAIRTDLPLLKIDHIRDTAMAQKWGINVINPYLEQVNIDFCLSVPPQFINKNGQEKYLSRALGKKFNLPKKIVERPKKAMQYSTGVSKIIK</sequence>